<dbReference type="InterPro" id="IPR006566">
    <property type="entry name" value="FBD"/>
</dbReference>
<dbReference type="Pfam" id="PF08387">
    <property type="entry name" value="FBD"/>
    <property type="match status" value="1"/>
</dbReference>
<dbReference type="Proteomes" id="UP001153076">
    <property type="component" value="Unassembled WGS sequence"/>
</dbReference>
<dbReference type="PANTHER" id="PTHR31900:SF34">
    <property type="entry name" value="EMB|CAB62440.1-RELATED"/>
    <property type="match status" value="1"/>
</dbReference>
<dbReference type="InterPro" id="IPR036047">
    <property type="entry name" value="F-box-like_dom_sf"/>
</dbReference>
<dbReference type="InterPro" id="IPR001810">
    <property type="entry name" value="F-box_dom"/>
</dbReference>
<dbReference type="SUPFAM" id="SSF81383">
    <property type="entry name" value="F-box domain"/>
    <property type="match status" value="1"/>
</dbReference>
<dbReference type="SMART" id="SM00579">
    <property type="entry name" value="FBD"/>
    <property type="match status" value="1"/>
</dbReference>
<reference evidence="2" key="1">
    <citation type="submission" date="2022-04" db="EMBL/GenBank/DDBJ databases">
        <title>Carnegiea gigantea Genome sequencing and assembly v2.</title>
        <authorList>
            <person name="Copetti D."/>
            <person name="Sanderson M.J."/>
            <person name="Burquez A."/>
            <person name="Wojciechowski M.F."/>
        </authorList>
    </citation>
    <scope>NUCLEOTIDE SEQUENCE</scope>
    <source>
        <strain evidence="2">SGP5-SGP5p</strain>
        <tissue evidence="2">Aerial part</tissue>
    </source>
</reference>
<evidence type="ECO:0000259" key="1">
    <source>
        <dbReference type="SMART" id="SM00579"/>
    </source>
</evidence>
<proteinExistence type="predicted"/>
<dbReference type="InterPro" id="IPR050232">
    <property type="entry name" value="FBL13/AtMIF1-like"/>
</dbReference>
<dbReference type="PANTHER" id="PTHR31900">
    <property type="entry name" value="F-BOX/RNI SUPERFAMILY PROTEIN-RELATED"/>
    <property type="match status" value="1"/>
</dbReference>
<name>A0A9Q1QLN8_9CARY</name>
<dbReference type="OrthoDB" id="612216at2759"/>
<protein>
    <recommendedName>
        <fullName evidence="1">FBD domain-containing protein</fullName>
    </recommendedName>
</protein>
<evidence type="ECO:0000313" key="2">
    <source>
        <dbReference type="EMBL" id="KAJ8446324.1"/>
    </source>
</evidence>
<dbReference type="InterPro" id="IPR053781">
    <property type="entry name" value="F-box_AtFBL13-like"/>
</dbReference>
<dbReference type="AlphaFoldDB" id="A0A9Q1QLN8"/>
<dbReference type="Pfam" id="PF00646">
    <property type="entry name" value="F-box"/>
    <property type="match status" value="1"/>
</dbReference>
<dbReference type="EMBL" id="JAKOGI010000057">
    <property type="protein sequence ID" value="KAJ8446324.1"/>
    <property type="molecule type" value="Genomic_DNA"/>
</dbReference>
<feature type="domain" description="FBD" evidence="1">
    <location>
        <begin position="298"/>
        <end position="368"/>
    </location>
</feature>
<sequence length="372" mass="42322">MDSNIRNFHEAIDHISGLPDAILGHILSFVLTKSSVKTSILSKRWQHVWTKVPALDFTEMPSSNGFEIFYRKPSREHGICFRRFVDRVLLYHDVFYLQHLRLHFGDDDFKFKSWLDAILLKFIIREIDMEAKWNIQQGQLHGQRVLLPAGIFSAKKLVILTLSGLFEFDLPISINLPNLEAIHLSLVKLPGDEFMRKLSINLSKTASIVIKAPSLKSLFLAWTLKQYVIGDPPLLMEANLYLCFANSSDAHLFLRRVSGANTLQLRISPVLCHATSLEDTLMAVHYPAGLSFDRCLMPKLLPCLEHVEFSDFGGRPNEMELVAYFLEVGSALKQMKITTRRFLVSGEDVCQDILMLPRSSATCQLKIVHNAL</sequence>
<evidence type="ECO:0000313" key="3">
    <source>
        <dbReference type="Proteomes" id="UP001153076"/>
    </source>
</evidence>
<accession>A0A9Q1QLN8</accession>
<gene>
    <name evidence="2" type="ORF">Cgig2_005855</name>
</gene>
<organism evidence="2 3">
    <name type="scientific">Carnegiea gigantea</name>
    <dbReference type="NCBI Taxonomy" id="171969"/>
    <lineage>
        <taxon>Eukaryota</taxon>
        <taxon>Viridiplantae</taxon>
        <taxon>Streptophyta</taxon>
        <taxon>Embryophyta</taxon>
        <taxon>Tracheophyta</taxon>
        <taxon>Spermatophyta</taxon>
        <taxon>Magnoliopsida</taxon>
        <taxon>eudicotyledons</taxon>
        <taxon>Gunneridae</taxon>
        <taxon>Pentapetalae</taxon>
        <taxon>Caryophyllales</taxon>
        <taxon>Cactineae</taxon>
        <taxon>Cactaceae</taxon>
        <taxon>Cactoideae</taxon>
        <taxon>Echinocereeae</taxon>
        <taxon>Carnegiea</taxon>
    </lineage>
</organism>
<comment type="caution">
    <text evidence="2">The sequence shown here is derived from an EMBL/GenBank/DDBJ whole genome shotgun (WGS) entry which is preliminary data.</text>
</comment>
<keyword evidence="3" id="KW-1185">Reference proteome</keyword>
<dbReference type="CDD" id="cd22160">
    <property type="entry name" value="F-box_AtFBL13-like"/>
    <property type="match status" value="1"/>
</dbReference>